<evidence type="ECO:0000313" key="1">
    <source>
        <dbReference type="Proteomes" id="UP000050741"/>
    </source>
</evidence>
<reference evidence="1" key="1">
    <citation type="submission" date="2014-05" db="EMBL/GenBank/DDBJ databases">
        <title>The genome and life-stage specific transcriptomes of Globodera pallida elucidate key aspects of plant parasitism by a cyst nematode.</title>
        <authorList>
            <person name="Cotton J.A."/>
            <person name="Lilley C.J."/>
            <person name="Jones L.M."/>
            <person name="Kikuchi T."/>
            <person name="Reid A.J."/>
            <person name="Thorpe P."/>
            <person name="Tsai I.J."/>
            <person name="Beasley H."/>
            <person name="Blok V."/>
            <person name="Cock P.J.A."/>
            <person name="Van den Akker S.E."/>
            <person name="Holroyd N."/>
            <person name="Hunt M."/>
            <person name="Mantelin S."/>
            <person name="Naghra H."/>
            <person name="Pain A."/>
            <person name="Palomares-Rius J.E."/>
            <person name="Zarowiecki M."/>
            <person name="Berriman M."/>
            <person name="Jones J.T."/>
            <person name="Urwin P.E."/>
        </authorList>
    </citation>
    <scope>NUCLEOTIDE SEQUENCE [LARGE SCALE GENOMIC DNA]</scope>
    <source>
        <strain evidence="1">Lindley</strain>
    </source>
</reference>
<accession>A0A183BWU7</accession>
<reference evidence="2" key="2">
    <citation type="submission" date="2016-06" db="UniProtKB">
        <authorList>
            <consortium name="WormBaseParasite"/>
        </authorList>
    </citation>
    <scope>IDENTIFICATION</scope>
</reference>
<evidence type="ECO:0000313" key="2">
    <source>
        <dbReference type="WBParaSite" id="GPLIN_000508600"/>
    </source>
</evidence>
<sequence length="125" mass="13947">MATTALWDQFSHSAYYALFPRELASTRSDPLRDAMRAPANIIISTKKPQVVSQTLRGCYRPFKEKNKSSIIIHGNAANLHRVAANWRTTILEGHRHDAIGRAAHRAAFNGVTKKPQVVTQTLRGV</sequence>
<organism evidence="1 2">
    <name type="scientific">Globodera pallida</name>
    <name type="common">Potato cyst nematode worm</name>
    <name type="synonym">Heterodera pallida</name>
    <dbReference type="NCBI Taxonomy" id="36090"/>
    <lineage>
        <taxon>Eukaryota</taxon>
        <taxon>Metazoa</taxon>
        <taxon>Ecdysozoa</taxon>
        <taxon>Nematoda</taxon>
        <taxon>Chromadorea</taxon>
        <taxon>Rhabditida</taxon>
        <taxon>Tylenchina</taxon>
        <taxon>Tylenchomorpha</taxon>
        <taxon>Tylenchoidea</taxon>
        <taxon>Heteroderidae</taxon>
        <taxon>Heteroderinae</taxon>
        <taxon>Globodera</taxon>
    </lineage>
</organism>
<protein>
    <submittedName>
        <fullName evidence="2">Uncharacterized protein</fullName>
    </submittedName>
</protein>
<name>A0A183BWU7_GLOPA</name>
<dbReference type="WBParaSite" id="GPLIN_000508600">
    <property type="protein sequence ID" value="GPLIN_000508600"/>
    <property type="gene ID" value="GPLIN_000508600"/>
</dbReference>
<keyword evidence="1" id="KW-1185">Reference proteome</keyword>
<proteinExistence type="predicted"/>
<dbReference type="AlphaFoldDB" id="A0A183BWU7"/>
<dbReference type="Proteomes" id="UP000050741">
    <property type="component" value="Unassembled WGS sequence"/>
</dbReference>